<keyword evidence="4" id="KW-1185">Reference proteome</keyword>
<evidence type="ECO:0000259" key="1">
    <source>
        <dbReference type="Pfam" id="PF02625"/>
    </source>
</evidence>
<evidence type="ECO:0000313" key="3">
    <source>
        <dbReference type="EMBL" id="SKC73730.1"/>
    </source>
</evidence>
<dbReference type="AlphaFoldDB" id="A0A1T5LCP0"/>
<dbReference type="InterPro" id="IPR027051">
    <property type="entry name" value="XdhC_Rossmann_dom"/>
</dbReference>
<proteinExistence type="predicted"/>
<sequence length="319" mass="34399">MTVPRTVLSAVAQALHEPSDTAALAVVVDTEGSTYAHAGAMALFGATQGQVGWLSGGCLEPDIERRALQAARDGVLDWMDIDTRDDEDLLAGSAVGCRGRLHLALWPLARMPGMLELIHAWQQQRRGLQLVFAADGSISANVADQQASWKLPVTGEPTSREGYRISIAPPPRVLVFGGGPESPVLLPLLRQLGWQVVLIERRPRWRAQGQFADEAWELSPEEAATRLATDDVVVVMHHHFELDREALAALSAHAPGYLGLLGPSRRRDDLFRVLPAHAREALRACLRSPVGLPLGGQGAEAIALSIAAQLQAHRHGVMA</sequence>
<gene>
    <name evidence="3" type="ORF">SAMN06296058_2308</name>
</gene>
<feature type="domain" description="XdhC Rossmann" evidence="2">
    <location>
        <begin position="173"/>
        <end position="310"/>
    </location>
</feature>
<evidence type="ECO:0000313" key="4">
    <source>
        <dbReference type="Proteomes" id="UP000190341"/>
    </source>
</evidence>
<dbReference type="Proteomes" id="UP000190341">
    <property type="component" value="Unassembled WGS sequence"/>
</dbReference>
<dbReference type="InterPro" id="IPR003777">
    <property type="entry name" value="XdhC_CoxI"/>
</dbReference>
<dbReference type="STRING" id="428993.SAMN06296058_2308"/>
<reference evidence="3 4" key="1">
    <citation type="submission" date="2017-02" db="EMBL/GenBank/DDBJ databases">
        <authorList>
            <person name="Peterson S.W."/>
        </authorList>
    </citation>
    <scope>NUCLEOTIDE SEQUENCE [LARGE SCALE GENOMIC DNA]</scope>
    <source>
        <strain evidence="3 4">P15</strain>
    </source>
</reference>
<dbReference type="PANTHER" id="PTHR30388:SF4">
    <property type="entry name" value="MOLYBDENUM COFACTOR INSERTION CHAPERONE PAOD"/>
    <property type="match status" value="1"/>
</dbReference>
<name>A0A1T5LCP0_9GAMM</name>
<dbReference type="Pfam" id="PF13478">
    <property type="entry name" value="XdhC_C"/>
    <property type="match status" value="1"/>
</dbReference>
<protein>
    <submittedName>
        <fullName evidence="3">Xanthine dehydrogenase accessory factor</fullName>
    </submittedName>
</protein>
<evidence type="ECO:0000259" key="2">
    <source>
        <dbReference type="Pfam" id="PF13478"/>
    </source>
</evidence>
<organism evidence="3 4">
    <name type="scientific">Pseudoxanthomonas indica</name>
    <dbReference type="NCBI Taxonomy" id="428993"/>
    <lineage>
        <taxon>Bacteria</taxon>
        <taxon>Pseudomonadati</taxon>
        <taxon>Pseudomonadota</taxon>
        <taxon>Gammaproteobacteria</taxon>
        <taxon>Lysobacterales</taxon>
        <taxon>Lysobacteraceae</taxon>
        <taxon>Pseudoxanthomonas</taxon>
    </lineage>
</organism>
<dbReference type="OrthoDB" id="9815497at2"/>
<accession>A0A1T5LCP0</accession>
<feature type="domain" description="XdhC- CoxI" evidence="1">
    <location>
        <begin position="19"/>
        <end position="74"/>
    </location>
</feature>
<dbReference type="PANTHER" id="PTHR30388">
    <property type="entry name" value="ALDEHYDE OXIDOREDUCTASE MOLYBDENUM COFACTOR ASSEMBLY PROTEIN"/>
    <property type="match status" value="1"/>
</dbReference>
<dbReference type="EMBL" id="FUZV01000002">
    <property type="protein sequence ID" value="SKC73730.1"/>
    <property type="molecule type" value="Genomic_DNA"/>
</dbReference>
<dbReference type="Gene3D" id="3.40.50.720">
    <property type="entry name" value="NAD(P)-binding Rossmann-like Domain"/>
    <property type="match status" value="1"/>
</dbReference>
<dbReference type="Pfam" id="PF02625">
    <property type="entry name" value="XdhC_CoxI"/>
    <property type="match status" value="1"/>
</dbReference>
<dbReference type="RefSeq" id="WP_139381537.1">
    <property type="nucleotide sequence ID" value="NZ_BMCL01000001.1"/>
</dbReference>
<dbReference type="InterPro" id="IPR052698">
    <property type="entry name" value="MoCofactor_Util/Proc"/>
</dbReference>